<evidence type="ECO:0000313" key="1">
    <source>
        <dbReference type="EMBL" id="SFH83175.1"/>
    </source>
</evidence>
<dbReference type="STRING" id="1576369.SAMN05421753_103140"/>
<dbReference type="OrthoDB" id="291953at2"/>
<protein>
    <recommendedName>
        <fullName evidence="3">Response regulatory domain-containing protein</fullName>
    </recommendedName>
</protein>
<dbReference type="AlphaFoldDB" id="A0A1I3D900"/>
<name>A0A1I3D900_9PLAN</name>
<dbReference type="EMBL" id="FOQD01000003">
    <property type="protein sequence ID" value="SFH83175.1"/>
    <property type="molecule type" value="Genomic_DNA"/>
</dbReference>
<reference evidence="2" key="1">
    <citation type="submission" date="2016-10" db="EMBL/GenBank/DDBJ databases">
        <authorList>
            <person name="Varghese N."/>
            <person name="Submissions S."/>
        </authorList>
    </citation>
    <scope>NUCLEOTIDE SEQUENCE [LARGE SCALE GENOMIC DNA]</scope>
    <source>
        <strain evidence="2">DSM 26348</strain>
    </source>
</reference>
<proteinExistence type="predicted"/>
<gene>
    <name evidence="1" type="ORF">SAMN05421753_103140</name>
</gene>
<dbReference type="Proteomes" id="UP000199518">
    <property type="component" value="Unassembled WGS sequence"/>
</dbReference>
<sequence>MSTAPKPAPSVLLLCRDLFFSSQLHGAVQRAGLVGRTCLSNSGCIDQLALGGIRDIIVDMETPDLDLPALRAAAGSGCRITVFAPHVKEELFAKAEQAGCDAILTRGQASSQLDRMLKTWNAPPPDGNS</sequence>
<organism evidence="1 2">
    <name type="scientific">Planctomicrobium piriforme</name>
    <dbReference type="NCBI Taxonomy" id="1576369"/>
    <lineage>
        <taxon>Bacteria</taxon>
        <taxon>Pseudomonadati</taxon>
        <taxon>Planctomycetota</taxon>
        <taxon>Planctomycetia</taxon>
        <taxon>Planctomycetales</taxon>
        <taxon>Planctomycetaceae</taxon>
        <taxon>Planctomicrobium</taxon>
    </lineage>
</organism>
<accession>A0A1I3D900</accession>
<keyword evidence="2" id="KW-1185">Reference proteome</keyword>
<dbReference type="RefSeq" id="WP_092048161.1">
    <property type="nucleotide sequence ID" value="NZ_FOQD01000003.1"/>
</dbReference>
<evidence type="ECO:0008006" key="3">
    <source>
        <dbReference type="Google" id="ProtNLM"/>
    </source>
</evidence>
<evidence type="ECO:0000313" key="2">
    <source>
        <dbReference type="Proteomes" id="UP000199518"/>
    </source>
</evidence>